<gene>
    <name evidence="2" type="ORF">CPG37_05860</name>
</gene>
<evidence type="ECO:0000313" key="2">
    <source>
        <dbReference type="EMBL" id="PHO10195.1"/>
    </source>
</evidence>
<dbReference type="EMBL" id="NWVW01000005">
    <property type="protein sequence ID" value="PHO10195.1"/>
    <property type="molecule type" value="Genomic_DNA"/>
</dbReference>
<evidence type="ECO:0000259" key="1">
    <source>
        <dbReference type="Pfam" id="PF02371"/>
    </source>
</evidence>
<protein>
    <recommendedName>
        <fullName evidence="1">Transposase IS116/IS110/IS902 C-terminal domain-containing protein</fullName>
    </recommendedName>
</protein>
<dbReference type="Proteomes" id="UP000221384">
    <property type="component" value="Unassembled WGS sequence"/>
</dbReference>
<dbReference type="InterPro" id="IPR003346">
    <property type="entry name" value="Transposase_20"/>
</dbReference>
<reference evidence="2 3" key="1">
    <citation type="submission" date="2017-09" db="EMBL/GenBank/DDBJ databases">
        <authorList>
            <person name="Perez-Cataluna A."/>
            <person name="Figueras M.J."/>
            <person name="Salas-Masso N."/>
        </authorList>
    </citation>
    <scope>NUCLEOTIDE SEQUENCE [LARGE SCALE GENOMIC DNA]</scope>
    <source>
        <strain evidence="2 3">F138-33</strain>
    </source>
</reference>
<comment type="caution">
    <text evidence="2">The sequence shown here is derived from an EMBL/GenBank/DDBJ whole genome shotgun (WGS) entry which is preliminary data.</text>
</comment>
<evidence type="ECO:0000313" key="3">
    <source>
        <dbReference type="Proteomes" id="UP000221384"/>
    </source>
</evidence>
<keyword evidence="3" id="KW-1185">Reference proteome</keyword>
<dbReference type="Pfam" id="PF02371">
    <property type="entry name" value="Transposase_20"/>
    <property type="match status" value="1"/>
</dbReference>
<organism evidence="2 3">
    <name type="scientific">Malaciobacter canalis</name>
    <dbReference type="NCBI Taxonomy" id="1912871"/>
    <lineage>
        <taxon>Bacteria</taxon>
        <taxon>Pseudomonadati</taxon>
        <taxon>Campylobacterota</taxon>
        <taxon>Epsilonproteobacteria</taxon>
        <taxon>Campylobacterales</taxon>
        <taxon>Arcobacteraceae</taxon>
        <taxon>Malaciobacter</taxon>
    </lineage>
</organism>
<dbReference type="PANTHER" id="PTHR33055:SF13">
    <property type="entry name" value="TRANSPOSASE"/>
    <property type="match status" value="1"/>
</dbReference>
<accession>A0ABX4LRH0</accession>
<sequence length="170" mass="19085">MVKKKKIYNSITTKLGLGLLLSPDSFIGDSKLSNDFNNIKSIKGVGELSAIVLLHLFIKYPNANQKQIISLTGLDPIQKSSGTSIKKLPKISKAGSKIYRGTLFMSVLSAIRYNPICTYFYEKLKEKGKHSTVAQIAVMRKIILIAFSLYKNNQVFDEEKYFKQKGVKLC</sequence>
<feature type="domain" description="Transposase IS116/IS110/IS902 C-terminal" evidence="1">
    <location>
        <begin position="38"/>
        <end position="121"/>
    </location>
</feature>
<dbReference type="InterPro" id="IPR047650">
    <property type="entry name" value="Transpos_IS110"/>
</dbReference>
<proteinExistence type="predicted"/>
<dbReference type="PANTHER" id="PTHR33055">
    <property type="entry name" value="TRANSPOSASE FOR INSERTION SEQUENCE ELEMENT IS1111A"/>
    <property type="match status" value="1"/>
</dbReference>
<name>A0ABX4LRH0_9BACT</name>